<sequence length="179" mass="20541">MPSAFFWKFLRIYITAKQSGIFPPPYLDAVKINLLNEPIYHGKLTQETASKKLLKDGDFLIQDGEDAHTLLLSVFKNSIRDFLITIEQTKEGHRFVIGKLHFDTLEELTFKLKSVQSGSETIRLEAAIYRTEAFLSAIAFLLRNIEDSWSPTRSFFLFINHNLLNSVIRLCSTPPFTIV</sequence>
<dbReference type="Gene3D" id="3.30.505.10">
    <property type="entry name" value="SH2 domain"/>
    <property type="match status" value="1"/>
</dbReference>
<dbReference type="SUPFAM" id="SSF55550">
    <property type="entry name" value="SH2 domain"/>
    <property type="match status" value="1"/>
</dbReference>
<dbReference type="Pfam" id="PF00017">
    <property type="entry name" value="SH2"/>
    <property type="match status" value="1"/>
</dbReference>
<name>A0A0B1S9A6_OESDE</name>
<dbReference type="InterPro" id="IPR000980">
    <property type="entry name" value="SH2"/>
</dbReference>
<evidence type="ECO:0000259" key="2">
    <source>
        <dbReference type="PROSITE" id="PS50001"/>
    </source>
</evidence>
<keyword evidence="4" id="KW-1185">Reference proteome</keyword>
<reference evidence="3 4" key="1">
    <citation type="submission" date="2014-03" db="EMBL/GenBank/DDBJ databases">
        <title>Draft genome of the hookworm Oesophagostomum dentatum.</title>
        <authorList>
            <person name="Mitreva M."/>
        </authorList>
    </citation>
    <scope>NUCLEOTIDE SEQUENCE [LARGE SCALE GENOMIC DNA]</scope>
    <source>
        <strain evidence="3 4">OD-Hann</strain>
    </source>
</reference>
<evidence type="ECO:0000313" key="4">
    <source>
        <dbReference type="Proteomes" id="UP000053660"/>
    </source>
</evidence>
<protein>
    <recommendedName>
        <fullName evidence="2">SH2 domain-containing protein</fullName>
    </recommendedName>
</protein>
<accession>A0A0B1S9A6</accession>
<organism evidence="3 4">
    <name type="scientific">Oesophagostomum dentatum</name>
    <name type="common">Nodular worm</name>
    <dbReference type="NCBI Taxonomy" id="61180"/>
    <lineage>
        <taxon>Eukaryota</taxon>
        <taxon>Metazoa</taxon>
        <taxon>Ecdysozoa</taxon>
        <taxon>Nematoda</taxon>
        <taxon>Chromadorea</taxon>
        <taxon>Rhabditida</taxon>
        <taxon>Rhabditina</taxon>
        <taxon>Rhabditomorpha</taxon>
        <taxon>Strongyloidea</taxon>
        <taxon>Strongylidae</taxon>
        <taxon>Oesophagostomum</taxon>
    </lineage>
</organism>
<dbReference type="OrthoDB" id="5790668at2759"/>
<gene>
    <name evidence="3" type="ORF">OESDEN_19839</name>
</gene>
<dbReference type="InterPro" id="IPR036860">
    <property type="entry name" value="SH2_dom_sf"/>
</dbReference>
<keyword evidence="1" id="KW-0727">SH2 domain</keyword>
<evidence type="ECO:0000313" key="3">
    <source>
        <dbReference type="EMBL" id="KHJ80486.1"/>
    </source>
</evidence>
<dbReference type="EMBL" id="KN600497">
    <property type="protein sequence ID" value="KHJ80486.1"/>
    <property type="molecule type" value="Genomic_DNA"/>
</dbReference>
<dbReference type="PROSITE" id="PS50001">
    <property type="entry name" value="SH2"/>
    <property type="match status" value="1"/>
</dbReference>
<feature type="domain" description="SH2" evidence="2">
    <location>
        <begin position="39"/>
        <end position="128"/>
    </location>
</feature>
<dbReference type="Proteomes" id="UP000053660">
    <property type="component" value="Unassembled WGS sequence"/>
</dbReference>
<evidence type="ECO:0000256" key="1">
    <source>
        <dbReference type="PROSITE-ProRule" id="PRU00191"/>
    </source>
</evidence>
<proteinExistence type="predicted"/>
<dbReference type="AlphaFoldDB" id="A0A0B1S9A6"/>